<dbReference type="SUPFAM" id="SSF55347">
    <property type="entry name" value="Glyceraldehyde-3-phosphate dehydrogenase-like, C-terminal domain"/>
    <property type="match status" value="1"/>
</dbReference>
<dbReference type="Pfam" id="PF01408">
    <property type="entry name" value="GFO_IDH_MocA"/>
    <property type="match status" value="1"/>
</dbReference>
<organism evidence="6 7">
    <name type="scientific">Pseudaquabacterium rugosum</name>
    <dbReference type="NCBI Taxonomy" id="2984194"/>
    <lineage>
        <taxon>Bacteria</taxon>
        <taxon>Pseudomonadati</taxon>
        <taxon>Pseudomonadota</taxon>
        <taxon>Betaproteobacteria</taxon>
        <taxon>Burkholderiales</taxon>
        <taxon>Sphaerotilaceae</taxon>
        <taxon>Pseudaquabacterium</taxon>
    </lineage>
</organism>
<evidence type="ECO:0000259" key="5">
    <source>
        <dbReference type="Pfam" id="PF02894"/>
    </source>
</evidence>
<proteinExistence type="inferred from homology"/>
<dbReference type="InterPro" id="IPR050424">
    <property type="entry name" value="Gfo-Idh-MocA_inositol_DH"/>
</dbReference>
<evidence type="ECO:0000256" key="2">
    <source>
        <dbReference type="ARBA" id="ARBA00023027"/>
    </source>
</evidence>
<comment type="caution">
    <text evidence="6">The sequence shown here is derived from an EMBL/GenBank/DDBJ whole genome shotgun (WGS) entry which is preliminary data.</text>
</comment>
<evidence type="ECO:0000313" key="6">
    <source>
        <dbReference type="EMBL" id="MEK8028755.1"/>
    </source>
</evidence>
<keyword evidence="7" id="KW-1185">Reference proteome</keyword>
<comment type="similarity">
    <text evidence="3">Belongs to the Gfo/Idh/MocA family.</text>
</comment>
<name>A0ABU9BIG1_9BURK</name>
<dbReference type="HAMAP" id="MF_01671">
    <property type="entry name" value="IolG"/>
    <property type="match status" value="1"/>
</dbReference>
<evidence type="ECO:0000259" key="4">
    <source>
        <dbReference type="Pfam" id="PF01408"/>
    </source>
</evidence>
<dbReference type="InterPro" id="IPR023794">
    <property type="entry name" value="MI/DCI_dehydrogenase"/>
</dbReference>
<accession>A0ABU9BIG1</accession>
<dbReference type="InterPro" id="IPR000683">
    <property type="entry name" value="Gfo/Idh/MocA-like_OxRdtase_N"/>
</dbReference>
<dbReference type="Proteomes" id="UP001368500">
    <property type="component" value="Unassembled WGS sequence"/>
</dbReference>
<feature type="domain" description="Gfo/Idh/MocA-like oxidoreductase N-terminal" evidence="4">
    <location>
        <begin position="3"/>
        <end position="125"/>
    </location>
</feature>
<dbReference type="RefSeq" id="WP_341376543.1">
    <property type="nucleotide sequence ID" value="NZ_JBBUTF010000030.1"/>
</dbReference>
<dbReference type="EC" id="1.1.1.18" evidence="3"/>
<dbReference type="Gene3D" id="3.30.360.10">
    <property type="entry name" value="Dihydrodipicolinate Reductase, domain 2"/>
    <property type="match status" value="1"/>
</dbReference>
<reference evidence="6 7" key="1">
    <citation type="submission" date="2024-04" db="EMBL/GenBank/DDBJ databases">
        <title>Novel species of the genus Ideonella isolated from streams.</title>
        <authorList>
            <person name="Lu H."/>
        </authorList>
    </citation>
    <scope>NUCLEOTIDE SEQUENCE [LARGE SCALE GENOMIC DNA]</scope>
    <source>
        <strain evidence="6 7">BYS139W</strain>
    </source>
</reference>
<dbReference type="SUPFAM" id="SSF51735">
    <property type="entry name" value="NAD(P)-binding Rossmann-fold domains"/>
    <property type="match status" value="1"/>
</dbReference>
<dbReference type="EMBL" id="JBBUTF010000030">
    <property type="protein sequence ID" value="MEK8028755.1"/>
    <property type="molecule type" value="Genomic_DNA"/>
</dbReference>
<dbReference type="Pfam" id="PF02894">
    <property type="entry name" value="GFO_IDH_MocA_C"/>
    <property type="match status" value="1"/>
</dbReference>
<protein>
    <recommendedName>
        <fullName evidence="3">Inositol 2-dehydrogenase</fullName>
        <ecNumber evidence="3">1.1.1.18</ecNumber>
    </recommendedName>
    <alternativeName>
        <fullName evidence="3">Myo-inositol 2-dehydrogenase</fullName>
        <shortName evidence="3">MI 2-dehydrogenase</shortName>
    </alternativeName>
</protein>
<dbReference type="InterPro" id="IPR004104">
    <property type="entry name" value="Gfo/Idh/MocA-like_OxRdtase_C"/>
</dbReference>
<comment type="function">
    <text evidence="3">Involved in the oxidation of myo-inositol (MI) to 2-keto-myo-inositol (2KMI or 2-inosose).</text>
</comment>
<dbReference type="Gene3D" id="3.40.50.720">
    <property type="entry name" value="NAD(P)-binding Rossmann-like Domain"/>
    <property type="match status" value="1"/>
</dbReference>
<evidence type="ECO:0000256" key="3">
    <source>
        <dbReference type="HAMAP-Rule" id="MF_01671"/>
    </source>
</evidence>
<gene>
    <name evidence="3" type="primary">iolG</name>
    <name evidence="6" type="ORF">AACH11_22575</name>
</gene>
<comment type="catalytic activity">
    <reaction evidence="3">
        <text>myo-inositol + NAD(+) = scyllo-inosose + NADH + H(+)</text>
        <dbReference type="Rhea" id="RHEA:16949"/>
        <dbReference type="ChEBI" id="CHEBI:15378"/>
        <dbReference type="ChEBI" id="CHEBI:17268"/>
        <dbReference type="ChEBI" id="CHEBI:17811"/>
        <dbReference type="ChEBI" id="CHEBI:57540"/>
        <dbReference type="ChEBI" id="CHEBI:57945"/>
        <dbReference type="EC" id="1.1.1.18"/>
    </reaction>
</comment>
<keyword evidence="1 3" id="KW-0560">Oxidoreductase</keyword>
<evidence type="ECO:0000256" key="1">
    <source>
        <dbReference type="ARBA" id="ARBA00023002"/>
    </source>
</evidence>
<comment type="subunit">
    <text evidence="3">Homotetramer.</text>
</comment>
<evidence type="ECO:0000313" key="7">
    <source>
        <dbReference type="Proteomes" id="UP001368500"/>
    </source>
</evidence>
<dbReference type="PANTHER" id="PTHR43593">
    <property type="match status" value="1"/>
</dbReference>
<feature type="domain" description="Gfo/Idh/MocA-like oxidoreductase C-terminal" evidence="5">
    <location>
        <begin position="137"/>
        <end position="322"/>
    </location>
</feature>
<dbReference type="InterPro" id="IPR036291">
    <property type="entry name" value="NAD(P)-bd_dom_sf"/>
</dbReference>
<keyword evidence="2 3" id="KW-0520">NAD</keyword>
<dbReference type="PANTHER" id="PTHR43593:SF1">
    <property type="entry name" value="INOSITOL 2-DEHYDROGENASE"/>
    <property type="match status" value="1"/>
</dbReference>
<sequence>MTLRIGIIGCGGIGQEHARRLHVQLPGARVVALQDLRRDTALAFNEQAGLRARVHERMEDLIASPEVDAVLVASWGPAHEAQVLACIDAGKPVFCEKPLATTADGARRIVEAEVAAGRRLVQVGFMRRFDAGYRLLKQTVTSGAIGAPLLAHCAHRNPAVPDSYVGDMGITDTFIHEIDTLRWLLDDDYANVQVREGRKTRHAHAGLHDPLMVTLQTRGGVLIDTEIFVACRFGYDIQCQIVGETGAASLPEPMSVTLREGGRQGGAILMDWKRRFIEAYDVELAAWLADTAAGQVSGPTAWDGYLASATAEACIRARRSGAIEPLETMARPALYDPR</sequence>